<dbReference type="EMBL" id="CATQJL010000223">
    <property type="protein sequence ID" value="CAJ0599303.1"/>
    <property type="molecule type" value="Genomic_DNA"/>
</dbReference>
<dbReference type="AlphaFoldDB" id="A0AA36GWD5"/>
<name>A0AA36GWD5_CYLNA</name>
<evidence type="ECO:0000313" key="2">
    <source>
        <dbReference type="Proteomes" id="UP001176961"/>
    </source>
</evidence>
<evidence type="ECO:0000313" key="1">
    <source>
        <dbReference type="EMBL" id="CAJ0599303.1"/>
    </source>
</evidence>
<reference evidence="1" key="1">
    <citation type="submission" date="2023-07" db="EMBL/GenBank/DDBJ databases">
        <authorList>
            <consortium name="CYATHOMIX"/>
        </authorList>
    </citation>
    <scope>NUCLEOTIDE SEQUENCE</scope>
    <source>
        <strain evidence="1">N/A</strain>
    </source>
</reference>
<protein>
    <submittedName>
        <fullName evidence="1">Uncharacterized protein</fullName>
    </submittedName>
</protein>
<proteinExistence type="predicted"/>
<comment type="caution">
    <text evidence="1">The sequence shown here is derived from an EMBL/GenBank/DDBJ whole genome shotgun (WGS) entry which is preliminary data.</text>
</comment>
<dbReference type="Proteomes" id="UP001176961">
    <property type="component" value="Unassembled WGS sequence"/>
</dbReference>
<sequence length="79" mass="8468">MADKCEKCGCVAECQCCKGGACAKECPCSVVAKELSAVKEENNAARDLIRNAVRENHAASKRYRVRCGDLQHCVCACAS</sequence>
<keyword evidence="2" id="KW-1185">Reference proteome</keyword>
<organism evidence="1 2">
    <name type="scientific">Cylicocyclus nassatus</name>
    <name type="common">Nematode worm</name>
    <dbReference type="NCBI Taxonomy" id="53992"/>
    <lineage>
        <taxon>Eukaryota</taxon>
        <taxon>Metazoa</taxon>
        <taxon>Ecdysozoa</taxon>
        <taxon>Nematoda</taxon>
        <taxon>Chromadorea</taxon>
        <taxon>Rhabditida</taxon>
        <taxon>Rhabditina</taxon>
        <taxon>Rhabditomorpha</taxon>
        <taxon>Strongyloidea</taxon>
        <taxon>Strongylidae</taxon>
        <taxon>Cylicocyclus</taxon>
    </lineage>
</organism>
<gene>
    <name evidence="1" type="ORF">CYNAS_LOCUS11286</name>
</gene>
<accession>A0AA36GWD5</accession>